<evidence type="ECO:0000256" key="1">
    <source>
        <dbReference type="SAM" id="SignalP"/>
    </source>
</evidence>
<feature type="signal peptide" evidence="1">
    <location>
        <begin position="1"/>
        <end position="21"/>
    </location>
</feature>
<dbReference type="EMBL" id="JAICCF010000001">
    <property type="protein sequence ID" value="MBW8683305.1"/>
    <property type="molecule type" value="Genomic_DNA"/>
</dbReference>
<gene>
    <name evidence="3" type="ORF">K1Y79_03075</name>
</gene>
<sequence length="1178" mass="131471">MRTHQLAIGLLLLCIKQSAIAQHIPVTVPPYTPVTTPAPLPDQRTKISYVRTWLPRMRTADPAAVMSPAAGRSEVRQSTTYLDGLGRPLQIVEKQGSPSGNDLVMPALHQVEGKAYYQHLPFVPLTGNTNDGTFKADPFQLQEVFYRNTTLNPGINGESYFFHQTEYDTSPLGYTQKTYLPGNAYTKAAGNKPRLLRRITNTTHDSVRIWGFADGDLLPVTNQLYAPGMLYKKVTIDEDGHQMIEYADFEGHIILRKLQAEDSPGTGHAGWACTYYTYDDLGKLRVVIPPKAVQAIQSDWIITPAIADQLCQLYRYDARGRMIISKQPGSDSLEQIFDIRNRLIAARTGVLKSRYTWELYYYDDSNRPRSTGHLISTASRDSLVKRINAAPYDPAKPVPGVNTDSNYTLISQVMYDNYIYGGNLAYSGADALKVEAGSNQYTDPPSPVAVNMPHRLVTGRVTTIPGLTRQFLTRYHYDNKGRLVQSVADNAMAGYDVTSYMYDFEDKLICTYLRQASPKSIVTQQTTLLTIYHYDADGRLDTITKRLNDNPALQLSVAAMDYDALGRLKTKKLSVSADSGPQESQVYEYDLRGRLTGINRPFVNTPNSTANWFGQTLSYESGFTNNQYNGSLSGIKWKSGSDGTARAYGYSYDHMNRLTTADFNQQNSGGSVWSADKTDFSMTGVSYDIGGNIRALRQKGMNGMAIQTIDSLKYGYHENTNRLSYITDDANNPQTILGDFRETVNTTSADYTYDPDGNMSKDRNKDIDSIIYDQNNQPSVIFTKKGMIYLQYNSVGELLNKIIIDTSAQQGSTRVINYVNGFVYERDTLRHIAHADGRIRAIYTPSQPIKYVYDVFVKDHQGSVRVVLGHNRDTADYFASMESARSGVENTLFSNIDNTRAALPSGYPVDNTTDPNSYVSKLNGVDGAKIGPSLVLRVMKGDTVAAVTRAFYKTAAANTSGNTAETMVAALLQAFNTVSVSQGAHFSGGPNSPLATSFSGNAYQQLVNQEPAQNYPLWPKAYLSFVLFDHQFNMVPGNSGVRQVQGPPDVHLNVVLPQMVIEKSGFLYIYLSNESAADMYFDNFTVRHLSGPLLEDTHYYPMGLLMEGISSKALKGTSYLENKHRYKGNQLHNNEMRQGPGLDWYNENNRMYDVQTGRWFSIPSRPNNLLNPYQYNIK</sequence>
<dbReference type="Pfam" id="PF20041">
    <property type="entry name" value="DUF6443"/>
    <property type="match status" value="1"/>
</dbReference>
<comment type="caution">
    <text evidence="3">The sequence shown here is derived from an EMBL/GenBank/DDBJ whole genome shotgun (WGS) entry which is preliminary data.</text>
</comment>
<dbReference type="Gene3D" id="2.180.10.10">
    <property type="entry name" value="RHS repeat-associated core"/>
    <property type="match status" value="1"/>
</dbReference>
<name>A0ABS7G6M8_9BACT</name>
<evidence type="ECO:0000259" key="2">
    <source>
        <dbReference type="Pfam" id="PF20041"/>
    </source>
</evidence>
<feature type="domain" description="DUF6443" evidence="2">
    <location>
        <begin position="68"/>
        <end position="190"/>
    </location>
</feature>
<feature type="chain" id="PRO_5045522140" description="DUF6443 domain-containing protein" evidence="1">
    <location>
        <begin position="22"/>
        <end position="1178"/>
    </location>
</feature>
<organism evidence="3 4">
    <name type="scientific">Chitinophaga rhizophila</name>
    <dbReference type="NCBI Taxonomy" id="2866212"/>
    <lineage>
        <taxon>Bacteria</taxon>
        <taxon>Pseudomonadati</taxon>
        <taxon>Bacteroidota</taxon>
        <taxon>Chitinophagia</taxon>
        <taxon>Chitinophagales</taxon>
        <taxon>Chitinophagaceae</taxon>
        <taxon>Chitinophaga</taxon>
    </lineage>
</organism>
<dbReference type="Proteomes" id="UP000812961">
    <property type="component" value="Unassembled WGS sequence"/>
</dbReference>
<dbReference type="RefSeq" id="WP_220248526.1">
    <property type="nucleotide sequence ID" value="NZ_JAICCF010000001.1"/>
</dbReference>
<accession>A0ABS7G6M8</accession>
<proteinExistence type="predicted"/>
<keyword evidence="1" id="KW-0732">Signal</keyword>
<evidence type="ECO:0000313" key="3">
    <source>
        <dbReference type="EMBL" id="MBW8683305.1"/>
    </source>
</evidence>
<dbReference type="InterPro" id="IPR045619">
    <property type="entry name" value="DUF6443"/>
</dbReference>
<keyword evidence="4" id="KW-1185">Reference proteome</keyword>
<protein>
    <recommendedName>
        <fullName evidence="2">DUF6443 domain-containing protein</fullName>
    </recommendedName>
</protein>
<evidence type="ECO:0000313" key="4">
    <source>
        <dbReference type="Proteomes" id="UP000812961"/>
    </source>
</evidence>
<reference evidence="3 4" key="1">
    <citation type="submission" date="2021-08" db="EMBL/GenBank/DDBJ databases">
        <title>The genome sequence of Chitinophaga sp. B61.</title>
        <authorList>
            <person name="Zhang X."/>
        </authorList>
    </citation>
    <scope>NUCLEOTIDE SEQUENCE [LARGE SCALE GENOMIC DNA]</scope>
    <source>
        <strain evidence="3 4">B61</strain>
    </source>
</reference>